<dbReference type="Gene3D" id="3.30.360.40">
    <property type="entry name" value="YwmB-like"/>
    <property type="match status" value="1"/>
</dbReference>
<dbReference type="SUPFAM" id="SSF143842">
    <property type="entry name" value="YwmB-like"/>
    <property type="match status" value="1"/>
</dbReference>
<sequence length="256" mass="28636">MQRWLKRAGLILFFGLWAAAGLQIWAKKQESREMEAVAAFSNIGTDNRSGIVQYYGKLKKEKQVQMLERREEYLRQIAASLGISSQILVYRTYGEDSQSVVLQKEGANADTVLRLVTWREKGAITGQSLYANVTIPGGGFEEAQTLRTKMQNVLDETMESKRSSVAVQGFYLGNLSEEKKEAIAEQLLEDMHARTVIKNQDGNLYTVYAYSPCFSESVRQGTTRVNLTLTMYYNSRTQQTEICAAVPAIGVSGESA</sequence>
<protein>
    <submittedName>
        <fullName evidence="1">YwmB family TATA-box binding protein</fullName>
    </submittedName>
</protein>
<proteinExistence type="predicted"/>
<reference evidence="1 2" key="1">
    <citation type="submission" date="2021-10" db="EMBL/GenBank/DDBJ databases">
        <title>Anaerobic single-cell dispensing facilitates the cultivation of human gut bacteria.</title>
        <authorList>
            <person name="Afrizal A."/>
        </authorList>
    </citation>
    <scope>NUCLEOTIDE SEQUENCE [LARGE SCALE GENOMIC DNA]</scope>
    <source>
        <strain evidence="1 2">CLA-AA-H246</strain>
    </source>
</reference>
<dbReference type="Pfam" id="PF08680">
    <property type="entry name" value="DUF1779"/>
    <property type="match status" value="1"/>
</dbReference>
<organism evidence="1 2">
    <name type="scientific">Hominisplanchenecus faecis</name>
    <dbReference type="NCBI Taxonomy" id="2885351"/>
    <lineage>
        <taxon>Bacteria</taxon>
        <taxon>Bacillati</taxon>
        <taxon>Bacillota</taxon>
        <taxon>Clostridia</taxon>
        <taxon>Lachnospirales</taxon>
        <taxon>Lachnospiraceae</taxon>
        <taxon>Hominisplanchenecus</taxon>
    </lineage>
</organism>
<dbReference type="InterPro" id="IPR014794">
    <property type="entry name" value="DUF1779"/>
</dbReference>
<gene>
    <name evidence="1" type="ORF">LKD42_08270</name>
</gene>
<evidence type="ECO:0000313" key="2">
    <source>
        <dbReference type="Proteomes" id="UP001299235"/>
    </source>
</evidence>
<name>A0ABS8EVQ5_9FIRM</name>
<accession>A0ABS8EVQ5</accession>
<dbReference type="EMBL" id="JAJEQE010000024">
    <property type="protein sequence ID" value="MCC2149250.1"/>
    <property type="molecule type" value="Genomic_DNA"/>
</dbReference>
<dbReference type="InterPro" id="IPR036209">
    <property type="entry name" value="YwmB-like_sf"/>
</dbReference>
<keyword evidence="2" id="KW-1185">Reference proteome</keyword>
<evidence type="ECO:0000313" key="1">
    <source>
        <dbReference type="EMBL" id="MCC2149250.1"/>
    </source>
</evidence>
<comment type="caution">
    <text evidence="1">The sequence shown here is derived from an EMBL/GenBank/DDBJ whole genome shotgun (WGS) entry which is preliminary data.</text>
</comment>
<dbReference type="Proteomes" id="UP001299235">
    <property type="component" value="Unassembled WGS sequence"/>
</dbReference>